<dbReference type="NCBIfam" id="TIGR00573">
    <property type="entry name" value="dnaq"/>
    <property type="match status" value="1"/>
</dbReference>
<accession>A0A1F7YNW7</accession>
<dbReference type="SMART" id="SM00465">
    <property type="entry name" value="GIYc"/>
    <property type="match status" value="1"/>
</dbReference>
<dbReference type="InterPro" id="IPR047296">
    <property type="entry name" value="GIY-YIG_UvrC_Cho"/>
</dbReference>
<dbReference type="SUPFAM" id="SSF53098">
    <property type="entry name" value="Ribonuclease H-like"/>
    <property type="match status" value="1"/>
</dbReference>
<dbReference type="CDD" id="cd06127">
    <property type="entry name" value="DEDDh"/>
    <property type="match status" value="1"/>
</dbReference>
<name>A0A1F7YNW7_9BACT</name>
<feature type="domain" description="GIY-YIG" evidence="1">
    <location>
        <begin position="201"/>
        <end position="280"/>
    </location>
</feature>
<dbReference type="Pfam" id="PF01541">
    <property type="entry name" value="GIY-YIG"/>
    <property type="match status" value="1"/>
</dbReference>
<dbReference type="GO" id="GO:0005829">
    <property type="term" value="C:cytosol"/>
    <property type="evidence" value="ECO:0007669"/>
    <property type="project" value="TreeGrafter"/>
</dbReference>
<evidence type="ECO:0000313" key="2">
    <source>
        <dbReference type="EMBL" id="OGM29016.1"/>
    </source>
</evidence>
<dbReference type="EMBL" id="MGGM01000021">
    <property type="protein sequence ID" value="OGM29016.1"/>
    <property type="molecule type" value="Genomic_DNA"/>
</dbReference>
<dbReference type="Gene3D" id="3.30.420.10">
    <property type="entry name" value="Ribonuclease H-like superfamily/Ribonuclease H"/>
    <property type="match status" value="1"/>
</dbReference>
<dbReference type="GO" id="GO:0003677">
    <property type="term" value="F:DNA binding"/>
    <property type="evidence" value="ECO:0007669"/>
    <property type="project" value="InterPro"/>
</dbReference>
<organism evidence="2 3">
    <name type="scientific">Candidatus Woesebacteria bacterium RIFCSPHIGHO2_01_FULL_41_10</name>
    <dbReference type="NCBI Taxonomy" id="1802500"/>
    <lineage>
        <taxon>Bacteria</taxon>
        <taxon>Candidatus Woeseibacteriota</taxon>
    </lineage>
</organism>
<dbReference type="Gene3D" id="3.40.1440.10">
    <property type="entry name" value="GIY-YIG endonuclease"/>
    <property type="match status" value="1"/>
</dbReference>
<dbReference type="GO" id="GO:0003887">
    <property type="term" value="F:DNA-directed DNA polymerase activity"/>
    <property type="evidence" value="ECO:0007669"/>
    <property type="project" value="InterPro"/>
</dbReference>
<proteinExistence type="predicted"/>
<evidence type="ECO:0000313" key="3">
    <source>
        <dbReference type="Proteomes" id="UP000177263"/>
    </source>
</evidence>
<protein>
    <recommendedName>
        <fullName evidence="1">GIY-YIG domain-containing protein</fullName>
    </recommendedName>
</protein>
<evidence type="ECO:0000259" key="1">
    <source>
        <dbReference type="PROSITE" id="PS50164"/>
    </source>
</evidence>
<dbReference type="InterPro" id="IPR036397">
    <property type="entry name" value="RNaseH_sf"/>
</dbReference>
<dbReference type="FunFam" id="3.30.420.10:FF:000045">
    <property type="entry name" value="3'-5' exonuclease DinG"/>
    <property type="match status" value="1"/>
</dbReference>
<dbReference type="InterPro" id="IPR006054">
    <property type="entry name" value="DnaQ"/>
</dbReference>
<dbReference type="GO" id="GO:0008408">
    <property type="term" value="F:3'-5' exonuclease activity"/>
    <property type="evidence" value="ECO:0007669"/>
    <property type="project" value="TreeGrafter"/>
</dbReference>
<comment type="caution">
    <text evidence="2">The sequence shown here is derived from an EMBL/GenBank/DDBJ whole genome shotgun (WGS) entry which is preliminary data.</text>
</comment>
<dbReference type="PANTHER" id="PTHR30231">
    <property type="entry name" value="DNA POLYMERASE III SUBUNIT EPSILON"/>
    <property type="match status" value="1"/>
</dbReference>
<dbReference type="AlphaFoldDB" id="A0A1F7YNW7"/>
<dbReference type="CDD" id="cd10434">
    <property type="entry name" value="GIY-YIG_UvrC_Cho"/>
    <property type="match status" value="1"/>
</dbReference>
<dbReference type="GO" id="GO:0045004">
    <property type="term" value="P:DNA replication proofreading"/>
    <property type="evidence" value="ECO:0007669"/>
    <property type="project" value="TreeGrafter"/>
</dbReference>
<dbReference type="GO" id="GO:0006289">
    <property type="term" value="P:nucleotide-excision repair"/>
    <property type="evidence" value="ECO:0007669"/>
    <property type="project" value="InterPro"/>
</dbReference>
<dbReference type="InterPro" id="IPR035901">
    <property type="entry name" value="GIY-YIG_endonuc_sf"/>
</dbReference>
<dbReference type="STRING" id="1802500.A2801_04045"/>
<sequence length="478" mass="54708">MNHPQSLAFVDVETTGLNPRRHRVIEVGILRVENGVIVDQLNTVVQPHIHVPEEIFKMTGITPEEIARAPEFDEISYQIRGLLDNAIFIAHNARFDYAFMKHEFDRNGSQFKSKVLCTVRLSRRLFPGLPSYSLGSLIRYFGFSVDVRHRAYADAEVLLQLYEKSIEEFGEDHVAKIVNLMLKSSSTPSSLSEDIIEKLPERSGVYIFRGENEHIPLYVGKSVNIKERVKSHFSGDYSSPTDLRITSQIRSVEFIETAGEIGALIRESDTVKTLMPVYNRSLRRRHNLVVALRDSTQKYDRVAIYELEELGPDKVTEVMAVFKSKKQAKEQLRALANEYMLCPKLLGLENSRGRCFASQLGKCKGACTGDEDPVDYNMRFADCFATTKVKRWPFPKAIVIEETDKKLKECHVIDNWCYLGSLSYKDENDTPTVERFSPRFDWDIYKILVSAVLKSKASSIRQLSRQEARLVKQKNPKI</sequence>
<dbReference type="SUPFAM" id="SSF82771">
    <property type="entry name" value="GIY-YIG endonuclease"/>
    <property type="match status" value="1"/>
</dbReference>
<dbReference type="Proteomes" id="UP000177263">
    <property type="component" value="Unassembled WGS sequence"/>
</dbReference>
<dbReference type="PANTHER" id="PTHR30231:SF41">
    <property type="entry name" value="DNA POLYMERASE III SUBUNIT EPSILON"/>
    <property type="match status" value="1"/>
</dbReference>
<dbReference type="InterPro" id="IPR012337">
    <property type="entry name" value="RNaseH-like_sf"/>
</dbReference>
<dbReference type="InterPro" id="IPR013520">
    <property type="entry name" value="Ribonucl_H"/>
</dbReference>
<dbReference type="SMART" id="SM00479">
    <property type="entry name" value="EXOIII"/>
    <property type="match status" value="1"/>
</dbReference>
<dbReference type="InterPro" id="IPR000305">
    <property type="entry name" value="GIY-YIG_endonuc"/>
</dbReference>
<reference evidence="2 3" key="1">
    <citation type="journal article" date="2016" name="Nat. Commun.">
        <title>Thousands of microbial genomes shed light on interconnected biogeochemical processes in an aquifer system.</title>
        <authorList>
            <person name="Anantharaman K."/>
            <person name="Brown C.T."/>
            <person name="Hug L.A."/>
            <person name="Sharon I."/>
            <person name="Castelle C.J."/>
            <person name="Probst A.J."/>
            <person name="Thomas B.C."/>
            <person name="Singh A."/>
            <person name="Wilkins M.J."/>
            <person name="Karaoz U."/>
            <person name="Brodie E.L."/>
            <person name="Williams K.H."/>
            <person name="Hubbard S.S."/>
            <person name="Banfield J.F."/>
        </authorList>
    </citation>
    <scope>NUCLEOTIDE SEQUENCE [LARGE SCALE GENOMIC DNA]</scope>
</reference>
<dbReference type="Pfam" id="PF00929">
    <property type="entry name" value="RNase_T"/>
    <property type="match status" value="1"/>
</dbReference>
<dbReference type="PROSITE" id="PS50164">
    <property type="entry name" value="GIY_YIG"/>
    <property type="match status" value="1"/>
</dbReference>
<gene>
    <name evidence="2" type="ORF">A2801_04045</name>
</gene>